<reference evidence="5 6" key="1">
    <citation type="journal article" date="2024" name="Science">
        <title>Giant polyketide synthase enzymes in the biosynthesis of giant marine polyether toxins.</title>
        <authorList>
            <person name="Fallon T.R."/>
            <person name="Shende V.V."/>
            <person name="Wierzbicki I.H."/>
            <person name="Pendleton A.L."/>
            <person name="Watervoot N.F."/>
            <person name="Auber R.P."/>
            <person name="Gonzalez D.J."/>
            <person name="Wisecaver J.H."/>
            <person name="Moore B.S."/>
        </authorList>
    </citation>
    <scope>NUCLEOTIDE SEQUENCE [LARGE SCALE GENOMIC DNA]</scope>
    <source>
        <strain evidence="5 6">12B1</strain>
    </source>
</reference>
<dbReference type="PROSITE" id="PS50157">
    <property type="entry name" value="ZINC_FINGER_C2H2_2"/>
    <property type="match status" value="1"/>
</dbReference>
<gene>
    <name evidence="5" type="ORF">AB1Y20_003710</name>
</gene>
<feature type="chain" id="PRO_5044313829" description="C2H2-type domain-containing protein" evidence="3">
    <location>
        <begin position="24"/>
        <end position="273"/>
    </location>
</feature>
<dbReference type="PANTHER" id="PTHR21385">
    <property type="entry name" value="ZINC FINGER PROTEIN-RELATED"/>
    <property type="match status" value="1"/>
</dbReference>
<keyword evidence="6" id="KW-1185">Reference proteome</keyword>
<dbReference type="Proteomes" id="UP001515480">
    <property type="component" value="Unassembled WGS sequence"/>
</dbReference>
<evidence type="ECO:0000256" key="1">
    <source>
        <dbReference type="PROSITE-ProRule" id="PRU00042"/>
    </source>
</evidence>
<evidence type="ECO:0000259" key="4">
    <source>
        <dbReference type="PROSITE" id="PS50157"/>
    </source>
</evidence>
<feature type="signal peptide" evidence="3">
    <location>
        <begin position="1"/>
        <end position="23"/>
    </location>
</feature>
<keyword evidence="2" id="KW-0472">Membrane</keyword>
<evidence type="ECO:0000256" key="3">
    <source>
        <dbReference type="SAM" id="SignalP"/>
    </source>
</evidence>
<dbReference type="PROSITE" id="PS00028">
    <property type="entry name" value="ZINC_FINGER_C2H2_1"/>
    <property type="match status" value="1"/>
</dbReference>
<proteinExistence type="predicted"/>
<dbReference type="EMBL" id="JBGBPQ010000012">
    <property type="protein sequence ID" value="KAL1514616.1"/>
    <property type="molecule type" value="Genomic_DNA"/>
</dbReference>
<evidence type="ECO:0000313" key="6">
    <source>
        <dbReference type="Proteomes" id="UP001515480"/>
    </source>
</evidence>
<sequence>MGVLQLFQVLFILPLQGATEAHAQDHEHPALLCNRAAAREARKEVRDMLIPLVKSYGARMSPVCPLHKEHDRLLGHESQKKALTISNWRCEICGKSFRSEHYIDMHLDRKHLDTLPHTATTCLGDFCDILRCPGWVNGVKARLRENPADCDERELEARRHYCQHLMHDCFAHLNETGHALFESLDSQLCSALTCKWQLQLRDGKAVPPVVHAQVPLDRNSLGSTILAVVLLLVLGGLYCGVYCWYRDTKIGRGDLKARSNRRGGVSWFKSKAY</sequence>
<keyword evidence="1" id="KW-0863">Zinc-finger</keyword>
<keyword evidence="1" id="KW-0479">Metal-binding</keyword>
<accession>A0AB34J603</accession>
<protein>
    <recommendedName>
        <fullName evidence="4">C2H2-type domain-containing protein</fullName>
    </recommendedName>
</protein>
<keyword evidence="1" id="KW-0862">Zinc</keyword>
<dbReference type="PANTHER" id="PTHR21385:SF0">
    <property type="entry name" value="RE51073P"/>
    <property type="match status" value="1"/>
</dbReference>
<evidence type="ECO:0000313" key="5">
    <source>
        <dbReference type="EMBL" id="KAL1514616.1"/>
    </source>
</evidence>
<name>A0AB34J603_PRYPA</name>
<dbReference type="InterPro" id="IPR013087">
    <property type="entry name" value="Znf_C2H2_type"/>
</dbReference>
<feature type="transmembrane region" description="Helical" evidence="2">
    <location>
        <begin position="225"/>
        <end position="245"/>
    </location>
</feature>
<organism evidence="5 6">
    <name type="scientific">Prymnesium parvum</name>
    <name type="common">Toxic golden alga</name>
    <dbReference type="NCBI Taxonomy" id="97485"/>
    <lineage>
        <taxon>Eukaryota</taxon>
        <taxon>Haptista</taxon>
        <taxon>Haptophyta</taxon>
        <taxon>Prymnesiophyceae</taxon>
        <taxon>Prymnesiales</taxon>
        <taxon>Prymnesiaceae</taxon>
        <taxon>Prymnesium</taxon>
    </lineage>
</organism>
<dbReference type="AlphaFoldDB" id="A0AB34J603"/>
<feature type="domain" description="C2H2-type" evidence="4">
    <location>
        <begin position="88"/>
        <end position="116"/>
    </location>
</feature>
<keyword evidence="2" id="KW-1133">Transmembrane helix</keyword>
<keyword evidence="2" id="KW-0812">Transmembrane</keyword>
<keyword evidence="3" id="KW-0732">Signal</keyword>
<evidence type="ECO:0000256" key="2">
    <source>
        <dbReference type="SAM" id="Phobius"/>
    </source>
</evidence>
<dbReference type="GO" id="GO:0008270">
    <property type="term" value="F:zinc ion binding"/>
    <property type="evidence" value="ECO:0007669"/>
    <property type="project" value="UniProtKB-KW"/>
</dbReference>
<comment type="caution">
    <text evidence="5">The sequence shown here is derived from an EMBL/GenBank/DDBJ whole genome shotgun (WGS) entry which is preliminary data.</text>
</comment>